<dbReference type="AlphaFoldDB" id="A0A2T0FGI3"/>
<dbReference type="GeneID" id="36515464"/>
<dbReference type="OrthoDB" id="412005at2759"/>
<gene>
    <name evidence="1" type="ORF">B9G98_01715</name>
</gene>
<dbReference type="RefSeq" id="XP_024664041.1">
    <property type="nucleotide sequence ID" value="XM_024808273.1"/>
</dbReference>
<dbReference type="Pfam" id="PF13738">
    <property type="entry name" value="Pyr_redox_3"/>
    <property type="match status" value="1"/>
</dbReference>
<evidence type="ECO:0000313" key="1">
    <source>
        <dbReference type="EMBL" id="PRT54095.1"/>
    </source>
</evidence>
<dbReference type="EMBL" id="NDIQ01000001">
    <property type="protein sequence ID" value="PRT54095.1"/>
    <property type="molecule type" value="Genomic_DNA"/>
</dbReference>
<accession>A0A2T0FGI3</accession>
<dbReference type="STRING" id="45607.A0A2T0FGI3"/>
<keyword evidence="2" id="KW-1185">Reference proteome</keyword>
<name>A0A2T0FGI3_9ASCO</name>
<dbReference type="InterPro" id="IPR036188">
    <property type="entry name" value="FAD/NAD-bd_sf"/>
</dbReference>
<dbReference type="Gene3D" id="3.50.50.60">
    <property type="entry name" value="FAD/NAD(P)-binding domain"/>
    <property type="match status" value="1"/>
</dbReference>
<sequence length="414" mass="45066">MTVAIIGAGPAGLALAHILNGNIPHYDPDLFGPHPDPQLHELLINCPNLLCAATESKILEYVKLNVQSFFSSDCSPVSLLFDTLRIPCETNIQNQSTMESRVSWKASPENKVPYTLIGGKDGAGGQWSNMDSDSEDSRVLSYAEMLSLPGWAFSHFYRERYNCAVPDFLRPTRKVVAEYYKLYADKMGIPVTNKLVGNITKSPNGFAVLTTAGDLICEATDVVLASGISCAQTDSMQTKKLAPSGSVVVVGSGVSAADAVICAKPDKVLHIYKWTSPQGEPTPLRRYPKKLYPEYAAIFEEMKSRTGPTYTGIPNGQIIKIDENKVLIQKQDGDVLEAQAKEVIIRTGRAGSLAYAQDVLPKKTELVGKMSLRDLGYPLPKIADNVWAIGSLTGDSLVRYILGMSCAVAWNLMD</sequence>
<dbReference type="InterPro" id="IPR029731">
    <property type="entry name" value="OSGIN1/2"/>
</dbReference>
<dbReference type="PANTHER" id="PTHR15192:SF8">
    <property type="entry name" value="FAD_NAD(P)-BINDING DOMAIN-CONTAINING PROTEIN"/>
    <property type="match status" value="1"/>
</dbReference>
<protein>
    <submittedName>
        <fullName evidence="1">Oxidative stress-induced growth inhibitor 1</fullName>
    </submittedName>
</protein>
<dbReference type="PANTHER" id="PTHR15192">
    <property type="entry name" value="PROTEIN CBG05349"/>
    <property type="match status" value="1"/>
</dbReference>
<organism evidence="1 2">
    <name type="scientific">Wickerhamiella sorbophila</name>
    <dbReference type="NCBI Taxonomy" id="45607"/>
    <lineage>
        <taxon>Eukaryota</taxon>
        <taxon>Fungi</taxon>
        <taxon>Dikarya</taxon>
        <taxon>Ascomycota</taxon>
        <taxon>Saccharomycotina</taxon>
        <taxon>Dipodascomycetes</taxon>
        <taxon>Dipodascales</taxon>
        <taxon>Trichomonascaceae</taxon>
        <taxon>Wickerhamiella</taxon>
    </lineage>
</organism>
<reference evidence="1 2" key="1">
    <citation type="submission" date="2017-04" db="EMBL/GenBank/DDBJ databases">
        <title>Genome sequencing of [Candida] sorbophila.</title>
        <authorList>
            <person name="Ahn J.O."/>
        </authorList>
    </citation>
    <scope>NUCLEOTIDE SEQUENCE [LARGE SCALE GENOMIC DNA]</scope>
    <source>
        <strain evidence="1 2">DS02</strain>
    </source>
</reference>
<dbReference type="Proteomes" id="UP000238350">
    <property type="component" value="Unassembled WGS sequence"/>
</dbReference>
<evidence type="ECO:0000313" key="2">
    <source>
        <dbReference type="Proteomes" id="UP000238350"/>
    </source>
</evidence>
<dbReference type="SUPFAM" id="SSF51971">
    <property type="entry name" value="Nucleotide-binding domain"/>
    <property type="match status" value="1"/>
</dbReference>
<proteinExistence type="predicted"/>
<comment type="caution">
    <text evidence="1">The sequence shown here is derived from an EMBL/GenBank/DDBJ whole genome shotgun (WGS) entry which is preliminary data.</text>
</comment>